<feature type="domain" description="Carbohydrate binding module family 25" evidence="3">
    <location>
        <begin position="40"/>
        <end position="90"/>
    </location>
</feature>
<organism evidence="4 5">
    <name type="scientific">Forsythia ovata</name>
    <dbReference type="NCBI Taxonomy" id="205694"/>
    <lineage>
        <taxon>Eukaryota</taxon>
        <taxon>Viridiplantae</taxon>
        <taxon>Streptophyta</taxon>
        <taxon>Embryophyta</taxon>
        <taxon>Tracheophyta</taxon>
        <taxon>Spermatophyta</taxon>
        <taxon>Magnoliopsida</taxon>
        <taxon>eudicotyledons</taxon>
        <taxon>Gunneridae</taxon>
        <taxon>Pentapetalae</taxon>
        <taxon>asterids</taxon>
        <taxon>lamiids</taxon>
        <taxon>Lamiales</taxon>
        <taxon>Oleaceae</taxon>
        <taxon>Forsythieae</taxon>
        <taxon>Forsythia</taxon>
    </lineage>
</organism>
<evidence type="ECO:0000259" key="2">
    <source>
        <dbReference type="Pfam" id="PF04783"/>
    </source>
</evidence>
<dbReference type="Pfam" id="PF16760">
    <property type="entry name" value="CBM53"/>
    <property type="match status" value="1"/>
</dbReference>
<keyword evidence="5" id="KW-1185">Reference proteome</keyword>
<gene>
    <name evidence="4" type="ORF">Fot_23040</name>
</gene>
<feature type="region of interest" description="Disordered" evidence="1">
    <location>
        <begin position="370"/>
        <end position="430"/>
    </location>
</feature>
<reference evidence="5" key="1">
    <citation type="submission" date="2024-07" db="EMBL/GenBank/DDBJ databases">
        <title>Two chromosome-level genome assemblies of Korean endemic species Abeliophyllum distichum and Forsythia ovata (Oleaceae).</title>
        <authorList>
            <person name="Jang H."/>
        </authorList>
    </citation>
    <scope>NUCLEOTIDE SEQUENCE [LARGE SCALE GENOMIC DNA]</scope>
</reference>
<name>A0ABD1UZE5_9LAMI</name>
<feature type="compositionally biased region" description="Pro residues" evidence="1">
    <location>
        <begin position="382"/>
        <end position="394"/>
    </location>
</feature>
<sequence>MGLYLFSELRGHVDCTYTIKKNVDNVWYIEPSKFKDEDKVKLYYNRILGPLAHAKDVSIHGGLNNWKDELSIVSKLIRLERKDGDWWYANDIKKTTREDVFVRESSTSKGHSRGSRFGVLADPTLDIVQCSTVVSSTTLVSTISQTQQTVGPDSRHVGPTIDFSHSIHMGPSLEAPLPAGPSHFSTAPSYISSLLPTPILSVSQSLDVSRPVDPAISHVGPTTDLLQTSAFAYDYSLHDRLLTIAGPTGSLPLAVEHYAESRSVIDPVYGSSLHDRPAISVGPTSTLAHSEFFDPLLDHMLAAPRAGMGCSYSRIERQEMVLRCKARKYIKEFVKARQAFSVAHNMYLRSLRTIGSVLLQFATDETNLHSHQNTNTHHHLPLLPPFMPSPPPLSPMSTTSETTTTSSFAIHRPPPLPPLTPPSSSGFKHFNKCATEGLD</sequence>
<protein>
    <submittedName>
        <fullName evidence="4">Carbohydrate binding module family 25</fullName>
    </submittedName>
</protein>
<feature type="compositionally biased region" description="Pro residues" evidence="1">
    <location>
        <begin position="412"/>
        <end position="421"/>
    </location>
</feature>
<feature type="domain" description="DUF630" evidence="2">
    <location>
        <begin position="308"/>
        <end position="365"/>
    </location>
</feature>
<dbReference type="Proteomes" id="UP001604277">
    <property type="component" value="Unassembled WGS sequence"/>
</dbReference>
<dbReference type="AlphaFoldDB" id="A0ABD1UZE5"/>
<comment type="caution">
    <text evidence="4">The sequence shown here is derived from an EMBL/GenBank/DDBJ whole genome shotgun (WGS) entry which is preliminary data.</text>
</comment>
<accession>A0ABD1UZE5</accession>
<evidence type="ECO:0000313" key="4">
    <source>
        <dbReference type="EMBL" id="KAL2530439.1"/>
    </source>
</evidence>
<evidence type="ECO:0000259" key="3">
    <source>
        <dbReference type="Pfam" id="PF16760"/>
    </source>
</evidence>
<dbReference type="InterPro" id="IPR005085">
    <property type="entry name" value="CBM25"/>
</dbReference>
<dbReference type="PANTHER" id="PTHR21450:SF23">
    <property type="entry name" value="PROTEIN ALTERED PHOSPHATE STARVATION RESPONSE 1"/>
    <property type="match status" value="1"/>
</dbReference>
<dbReference type="EMBL" id="JBFOLJ010000006">
    <property type="protein sequence ID" value="KAL2530439.1"/>
    <property type="molecule type" value="Genomic_DNA"/>
</dbReference>
<proteinExistence type="predicted"/>
<dbReference type="PANTHER" id="PTHR21450">
    <property type="entry name" value="PROTEIN ALTERED PHOSPHATE STARVATION RESPONSE 1"/>
    <property type="match status" value="1"/>
</dbReference>
<evidence type="ECO:0000313" key="5">
    <source>
        <dbReference type="Proteomes" id="UP001604277"/>
    </source>
</evidence>
<dbReference type="InterPro" id="IPR006868">
    <property type="entry name" value="DUF630"/>
</dbReference>
<feature type="compositionally biased region" description="Low complexity" evidence="1">
    <location>
        <begin position="395"/>
        <end position="408"/>
    </location>
</feature>
<dbReference type="Pfam" id="PF04783">
    <property type="entry name" value="DUF630"/>
    <property type="match status" value="1"/>
</dbReference>
<evidence type="ECO:0000256" key="1">
    <source>
        <dbReference type="SAM" id="MobiDB-lite"/>
    </source>
</evidence>